<feature type="compositionally biased region" description="Low complexity" evidence="2">
    <location>
        <begin position="51"/>
        <end position="64"/>
    </location>
</feature>
<feature type="region of interest" description="Disordered" evidence="2">
    <location>
        <begin position="186"/>
        <end position="218"/>
    </location>
</feature>
<evidence type="ECO:0000256" key="2">
    <source>
        <dbReference type="SAM" id="MobiDB-lite"/>
    </source>
</evidence>
<evidence type="ECO:0000313" key="5">
    <source>
        <dbReference type="Proteomes" id="UP001217089"/>
    </source>
</evidence>
<dbReference type="EMBL" id="JARBDR010000657">
    <property type="protein sequence ID" value="KAJ8308403.1"/>
    <property type="molecule type" value="Genomic_DNA"/>
</dbReference>
<evidence type="ECO:0000256" key="1">
    <source>
        <dbReference type="ARBA" id="ARBA00023242"/>
    </source>
</evidence>
<dbReference type="Proteomes" id="UP001217089">
    <property type="component" value="Unassembled WGS sequence"/>
</dbReference>
<keyword evidence="1" id="KW-0539">Nucleus</keyword>
<proteinExistence type="predicted"/>
<gene>
    <name evidence="4" type="ORF">KUTeg_013277</name>
</gene>
<keyword evidence="5" id="KW-1185">Reference proteome</keyword>
<evidence type="ECO:0000313" key="4">
    <source>
        <dbReference type="EMBL" id="KAJ8308403.1"/>
    </source>
</evidence>
<dbReference type="Pfam" id="PF16493">
    <property type="entry name" value="Meis_PKNOX_N"/>
    <property type="match status" value="1"/>
</dbReference>
<sequence>MAQRFGENEMPAHYGIGGTMDGANMYEPPHRLPNHPPLHTQTSMHPYPPYSSASSMSVSSSQDSQLKRDKDSIYGHPLFPLLALIFEKCELATCTPREPGVAGGDVCSSESFNEDIAVFSKQVLARSEKPLFSANHELDSVMIQAIQVLRFHLLELEKVHELCDNFCHRYISCLKGKMPIDLVIDEREGGSTTSKSSSDNPPDPTEGGDQAGLYDKQN</sequence>
<name>A0ABQ9ET84_TEGGR</name>
<feature type="region of interest" description="Disordered" evidence="2">
    <location>
        <begin position="27"/>
        <end position="67"/>
    </location>
</feature>
<feature type="domain" description="MEIS N-terminal" evidence="3">
    <location>
        <begin position="66"/>
        <end position="181"/>
    </location>
</feature>
<evidence type="ECO:0000259" key="3">
    <source>
        <dbReference type="Pfam" id="PF16493"/>
    </source>
</evidence>
<dbReference type="InterPro" id="IPR032453">
    <property type="entry name" value="PKNOX/Meis_N"/>
</dbReference>
<feature type="compositionally biased region" description="Polar residues" evidence="2">
    <location>
        <begin position="190"/>
        <end position="200"/>
    </location>
</feature>
<comment type="caution">
    <text evidence="4">The sequence shown here is derived from an EMBL/GenBank/DDBJ whole genome shotgun (WGS) entry which is preliminary data.</text>
</comment>
<organism evidence="4 5">
    <name type="scientific">Tegillarca granosa</name>
    <name type="common">Malaysian cockle</name>
    <name type="synonym">Anadara granosa</name>
    <dbReference type="NCBI Taxonomy" id="220873"/>
    <lineage>
        <taxon>Eukaryota</taxon>
        <taxon>Metazoa</taxon>
        <taxon>Spiralia</taxon>
        <taxon>Lophotrochozoa</taxon>
        <taxon>Mollusca</taxon>
        <taxon>Bivalvia</taxon>
        <taxon>Autobranchia</taxon>
        <taxon>Pteriomorphia</taxon>
        <taxon>Arcoida</taxon>
        <taxon>Arcoidea</taxon>
        <taxon>Arcidae</taxon>
        <taxon>Tegillarca</taxon>
    </lineage>
</organism>
<protein>
    <recommendedName>
        <fullName evidence="3">MEIS N-terminal domain-containing protein</fullName>
    </recommendedName>
</protein>
<accession>A0ABQ9ET84</accession>
<reference evidence="4 5" key="1">
    <citation type="submission" date="2022-12" db="EMBL/GenBank/DDBJ databases">
        <title>Chromosome-level genome of Tegillarca granosa.</title>
        <authorList>
            <person name="Kim J."/>
        </authorList>
    </citation>
    <scope>NUCLEOTIDE SEQUENCE [LARGE SCALE GENOMIC DNA]</scope>
    <source>
        <strain evidence="4">Teg-2019</strain>
        <tissue evidence="4">Adductor muscle</tissue>
    </source>
</reference>